<proteinExistence type="predicted"/>
<dbReference type="Proteomes" id="UP000029120">
    <property type="component" value="Chromosome 6"/>
</dbReference>
<evidence type="ECO:0000313" key="2">
    <source>
        <dbReference type="Proteomes" id="UP000029120"/>
    </source>
</evidence>
<accession>A0A087GNB5</accession>
<dbReference type="AlphaFoldDB" id="A0A087GNB5"/>
<dbReference type="Gramene" id="KFK31367">
    <property type="protein sequence ID" value="KFK31367"/>
    <property type="gene ID" value="AALP_AA6G103200"/>
</dbReference>
<sequence length="65" mass="7350">MSYLLPITLHDSEIIKPKFFFHVPPFNISTNLVAATTTANLITISTKNRSDSRREGKSRELMVSI</sequence>
<gene>
    <name evidence="1" type="ordered locus">AALP_Aa6g103200</name>
</gene>
<name>A0A087GNB5_ARAAL</name>
<organism evidence="1 2">
    <name type="scientific">Arabis alpina</name>
    <name type="common">Alpine rock-cress</name>
    <dbReference type="NCBI Taxonomy" id="50452"/>
    <lineage>
        <taxon>Eukaryota</taxon>
        <taxon>Viridiplantae</taxon>
        <taxon>Streptophyta</taxon>
        <taxon>Embryophyta</taxon>
        <taxon>Tracheophyta</taxon>
        <taxon>Spermatophyta</taxon>
        <taxon>Magnoliopsida</taxon>
        <taxon>eudicotyledons</taxon>
        <taxon>Gunneridae</taxon>
        <taxon>Pentapetalae</taxon>
        <taxon>rosids</taxon>
        <taxon>malvids</taxon>
        <taxon>Brassicales</taxon>
        <taxon>Brassicaceae</taxon>
        <taxon>Arabideae</taxon>
        <taxon>Arabis</taxon>
    </lineage>
</organism>
<dbReference type="EMBL" id="CM002874">
    <property type="protein sequence ID" value="KFK31367.1"/>
    <property type="molecule type" value="Genomic_DNA"/>
</dbReference>
<protein>
    <submittedName>
        <fullName evidence="1">Uncharacterized protein</fullName>
    </submittedName>
</protein>
<reference evidence="2" key="1">
    <citation type="journal article" date="2015" name="Nat. Plants">
        <title>Genome expansion of Arabis alpina linked with retrotransposition and reduced symmetric DNA methylation.</title>
        <authorList>
            <person name="Willing E.M."/>
            <person name="Rawat V."/>
            <person name="Mandakova T."/>
            <person name="Maumus F."/>
            <person name="James G.V."/>
            <person name="Nordstroem K.J."/>
            <person name="Becker C."/>
            <person name="Warthmann N."/>
            <person name="Chica C."/>
            <person name="Szarzynska B."/>
            <person name="Zytnicki M."/>
            <person name="Albani M.C."/>
            <person name="Kiefer C."/>
            <person name="Bergonzi S."/>
            <person name="Castaings L."/>
            <person name="Mateos J.L."/>
            <person name="Berns M.C."/>
            <person name="Bujdoso N."/>
            <person name="Piofczyk T."/>
            <person name="de Lorenzo L."/>
            <person name="Barrero-Sicilia C."/>
            <person name="Mateos I."/>
            <person name="Piednoel M."/>
            <person name="Hagmann J."/>
            <person name="Chen-Min-Tao R."/>
            <person name="Iglesias-Fernandez R."/>
            <person name="Schuster S.C."/>
            <person name="Alonso-Blanco C."/>
            <person name="Roudier F."/>
            <person name="Carbonero P."/>
            <person name="Paz-Ares J."/>
            <person name="Davis S.J."/>
            <person name="Pecinka A."/>
            <person name="Quesneville H."/>
            <person name="Colot V."/>
            <person name="Lysak M.A."/>
            <person name="Weigel D."/>
            <person name="Coupland G."/>
            <person name="Schneeberger K."/>
        </authorList>
    </citation>
    <scope>NUCLEOTIDE SEQUENCE [LARGE SCALE GENOMIC DNA]</scope>
    <source>
        <strain evidence="2">cv. Pajares</strain>
    </source>
</reference>
<evidence type="ECO:0000313" key="1">
    <source>
        <dbReference type="EMBL" id="KFK31367.1"/>
    </source>
</evidence>
<keyword evidence="2" id="KW-1185">Reference proteome</keyword>